<name>A0A7Z3BP70_9PSED</name>
<organism evidence="1 2">
    <name type="scientific">Pseudomonas multiresinivorans</name>
    <dbReference type="NCBI Taxonomy" id="95301"/>
    <lineage>
        <taxon>Bacteria</taxon>
        <taxon>Pseudomonadati</taxon>
        <taxon>Pseudomonadota</taxon>
        <taxon>Gammaproteobacteria</taxon>
        <taxon>Pseudomonadales</taxon>
        <taxon>Pseudomonadaceae</taxon>
        <taxon>Pseudomonas</taxon>
    </lineage>
</organism>
<evidence type="ECO:0000313" key="1">
    <source>
        <dbReference type="EMBL" id="QJP10446.1"/>
    </source>
</evidence>
<proteinExistence type="predicted"/>
<dbReference type="EMBL" id="CP048833">
    <property type="protein sequence ID" value="QJP10446.1"/>
    <property type="molecule type" value="Genomic_DNA"/>
</dbReference>
<sequence length="157" mass="16290">MIGPVETADPLNLPNVVSAGTYHTVTVDSKGRVVSGTSMSQSGVSRSLNTAFQVSATRWALVSYSVQLTVTASIAGGQNGDVFLEIASDIGFTANVQQIAVAGLGQTYTLAVAIQGVQPQSGCVMGTVPPGYYVRLRTVSNTGSPSFSYRLGQETLL</sequence>
<protein>
    <submittedName>
        <fullName evidence="1">Uncharacterized protein</fullName>
    </submittedName>
</protein>
<evidence type="ECO:0000313" key="2">
    <source>
        <dbReference type="Proteomes" id="UP000502549"/>
    </source>
</evidence>
<dbReference type="Proteomes" id="UP000502549">
    <property type="component" value="Chromosome"/>
</dbReference>
<dbReference type="RefSeq" id="WP_169940233.1">
    <property type="nucleotide sequence ID" value="NZ_CP048833.1"/>
</dbReference>
<dbReference type="AlphaFoldDB" id="A0A7Z3BP70"/>
<accession>A0A7Z3BP70</accession>
<dbReference type="KEGG" id="pmui:G4G71_22095"/>
<reference evidence="1 2" key="1">
    <citation type="submission" date="2020-02" db="EMBL/GenBank/DDBJ databases">
        <title>Complete genome sequence of Pseudomonas multiresinivorans ORNL1.</title>
        <authorList>
            <person name="Podar M."/>
        </authorList>
    </citation>
    <scope>NUCLEOTIDE SEQUENCE [LARGE SCALE GENOMIC DNA]</scope>
    <source>
        <strain evidence="2">populi</strain>
    </source>
</reference>
<keyword evidence="2" id="KW-1185">Reference proteome</keyword>
<gene>
    <name evidence="1" type="ORF">G4G71_22095</name>
</gene>